<name>A0A1G4J8L1_9SACH</name>
<feature type="transmembrane region" description="Helical" evidence="8">
    <location>
        <begin position="592"/>
        <end position="616"/>
    </location>
</feature>
<feature type="transmembrane region" description="Helical" evidence="8">
    <location>
        <begin position="157"/>
        <end position="181"/>
    </location>
</feature>
<dbReference type="STRING" id="1266660.A0A1G4J8L1"/>
<keyword evidence="6 8" id="KW-0472">Membrane</keyword>
<feature type="transmembrane region" description="Helical" evidence="8">
    <location>
        <begin position="493"/>
        <end position="513"/>
    </location>
</feature>
<proteinExistence type="inferred from homology"/>
<dbReference type="PROSITE" id="PS50283">
    <property type="entry name" value="NA_SOLUT_SYMP_3"/>
    <property type="match status" value="1"/>
</dbReference>
<feature type="transmembrane region" description="Helical" evidence="8">
    <location>
        <begin position="12"/>
        <end position="34"/>
    </location>
</feature>
<dbReference type="GO" id="GO:0005886">
    <property type="term" value="C:plasma membrane"/>
    <property type="evidence" value="ECO:0007669"/>
    <property type="project" value="TreeGrafter"/>
</dbReference>
<evidence type="ECO:0000256" key="2">
    <source>
        <dbReference type="ARBA" id="ARBA00006434"/>
    </source>
</evidence>
<evidence type="ECO:0000256" key="6">
    <source>
        <dbReference type="ARBA" id="ARBA00023136"/>
    </source>
</evidence>
<evidence type="ECO:0000256" key="3">
    <source>
        <dbReference type="ARBA" id="ARBA00022448"/>
    </source>
</evidence>
<dbReference type="PANTHER" id="PTHR46154">
    <property type="match status" value="1"/>
</dbReference>
<protein>
    <submittedName>
        <fullName evidence="9">LADA_0D13498g1_1</fullName>
    </submittedName>
</protein>
<evidence type="ECO:0000256" key="4">
    <source>
        <dbReference type="ARBA" id="ARBA00022692"/>
    </source>
</evidence>
<feature type="transmembrane region" description="Helical" evidence="8">
    <location>
        <begin position="251"/>
        <end position="268"/>
    </location>
</feature>
<evidence type="ECO:0000256" key="5">
    <source>
        <dbReference type="ARBA" id="ARBA00022989"/>
    </source>
</evidence>
<dbReference type="CDD" id="cd11476">
    <property type="entry name" value="SLC5sbd_DUR3"/>
    <property type="match status" value="1"/>
</dbReference>
<gene>
    <name evidence="9" type="ORF">LADA_0D13498G</name>
</gene>
<keyword evidence="10" id="KW-1185">Reference proteome</keyword>
<dbReference type="Proteomes" id="UP000190274">
    <property type="component" value="Chromosome D"/>
</dbReference>
<reference evidence="9 10" key="1">
    <citation type="submission" date="2016-03" db="EMBL/GenBank/DDBJ databases">
        <authorList>
            <person name="Devillers H."/>
        </authorList>
    </citation>
    <scope>NUCLEOTIDE SEQUENCE [LARGE SCALE GENOMIC DNA]</scope>
    <source>
        <strain evidence="9">CBS 10888</strain>
    </source>
</reference>
<keyword evidence="4 8" id="KW-0812">Transmembrane</keyword>
<dbReference type="GO" id="GO:0015606">
    <property type="term" value="F:spermidine transmembrane transporter activity"/>
    <property type="evidence" value="ECO:0007669"/>
    <property type="project" value="TreeGrafter"/>
</dbReference>
<evidence type="ECO:0000256" key="1">
    <source>
        <dbReference type="ARBA" id="ARBA00004141"/>
    </source>
</evidence>
<feature type="transmembrane region" description="Helical" evidence="8">
    <location>
        <begin position="394"/>
        <end position="419"/>
    </location>
</feature>
<evidence type="ECO:0000313" key="9">
    <source>
        <dbReference type="EMBL" id="SCU86273.1"/>
    </source>
</evidence>
<keyword evidence="5 8" id="KW-1133">Transmembrane helix</keyword>
<comment type="similarity">
    <text evidence="2 7">Belongs to the sodium:solute symporter (SSF) (TC 2.A.21) family.</text>
</comment>
<dbReference type="OrthoDB" id="6132759at2759"/>
<keyword evidence="3" id="KW-0813">Transport</keyword>
<dbReference type="AlphaFoldDB" id="A0A1G4J8L1"/>
<dbReference type="InterPro" id="IPR031155">
    <property type="entry name" value="DUR"/>
</dbReference>
<comment type="subcellular location">
    <subcellularLocation>
        <location evidence="1">Membrane</location>
        <topology evidence="1">Multi-pass membrane protein</topology>
    </subcellularLocation>
</comment>
<evidence type="ECO:0000313" key="10">
    <source>
        <dbReference type="Proteomes" id="UP000190274"/>
    </source>
</evidence>
<dbReference type="PANTHER" id="PTHR46154:SF4">
    <property type="entry name" value="UREA ACTIVE TRANSPORTER"/>
    <property type="match status" value="1"/>
</dbReference>
<feature type="transmembrane region" description="Helical" evidence="8">
    <location>
        <begin position="193"/>
        <end position="211"/>
    </location>
</feature>
<dbReference type="InterPro" id="IPR001734">
    <property type="entry name" value="Na/solute_symporter"/>
</dbReference>
<dbReference type="Gene3D" id="1.20.1730.10">
    <property type="entry name" value="Sodium/glucose cotransporter"/>
    <property type="match status" value="1"/>
</dbReference>
<feature type="transmembrane region" description="Helical" evidence="8">
    <location>
        <begin position="88"/>
        <end position="108"/>
    </location>
</feature>
<organism evidence="9 10">
    <name type="scientific">Lachancea dasiensis</name>
    <dbReference type="NCBI Taxonomy" id="1072105"/>
    <lineage>
        <taxon>Eukaryota</taxon>
        <taxon>Fungi</taxon>
        <taxon>Dikarya</taxon>
        <taxon>Ascomycota</taxon>
        <taxon>Saccharomycotina</taxon>
        <taxon>Saccharomycetes</taxon>
        <taxon>Saccharomycetales</taxon>
        <taxon>Saccharomycetaceae</taxon>
        <taxon>Lachancea</taxon>
    </lineage>
</organism>
<dbReference type="GO" id="GO:0015204">
    <property type="term" value="F:urea transmembrane transporter activity"/>
    <property type="evidence" value="ECO:0007669"/>
    <property type="project" value="InterPro"/>
</dbReference>
<feature type="transmembrane region" description="Helical" evidence="8">
    <location>
        <begin position="425"/>
        <end position="448"/>
    </location>
</feature>
<evidence type="ECO:0000256" key="8">
    <source>
        <dbReference type="SAM" id="Phobius"/>
    </source>
</evidence>
<dbReference type="EMBL" id="LT598454">
    <property type="protein sequence ID" value="SCU86273.1"/>
    <property type="molecule type" value="Genomic_DNA"/>
</dbReference>
<dbReference type="InterPro" id="IPR038377">
    <property type="entry name" value="Na/Glc_symporter_sf"/>
</dbReference>
<evidence type="ECO:0000256" key="7">
    <source>
        <dbReference type="RuleBase" id="RU362091"/>
    </source>
</evidence>
<dbReference type="Pfam" id="PF00474">
    <property type="entry name" value="SSF"/>
    <property type="match status" value="1"/>
</dbReference>
<dbReference type="NCBIfam" id="TIGR00813">
    <property type="entry name" value="sss"/>
    <property type="match status" value="1"/>
</dbReference>
<feature type="transmembrane region" description="Helical" evidence="8">
    <location>
        <begin position="129"/>
        <end position="151"/>
    </location>
</feature>
<accession>A0A1G4J8L1</accession>
<dbReference type="GO" id="GO:0015489">
    <property type="term" value="F:putrescine transmembrane transporter activity"/>
    <property type="evidence" value="ECO:0007669"/>
    <property type="project" value="TreeGrafter"/>
</dbReference>
<feature type="transmembrane region" description="Helical" evidence="8">
    <location>
        <begin position="288"/>
        <end position="314"/>
    </location>
</feature>
<sequence length="669" mass="73366">MVEPILEQAYGYCYILVLAAGFAALMIFITRILSSLLDEKQNSERFTTSGRNTSSGLIASAVVSSWTWPGTLLTSSGMAYSYGICGGAWYAFAFTIQITFFSVLALEIKRKAPGAHTILEIVKARFGRVAHWVMLFYALGTNVIISAMLLLGGCQAIHVITGMHLVAAAMLLPIGVFVFTVIGGLKSTFISDWFHTIIIYLVIIISIFNTYTRSEKIGSIDKMYDMLTEVAKEHPSACYKGSYLTWTNKTALLNGWNIVIGGFSTVFCDPSYSQKAIAAKPKSSMFGYFLGGLCWLVIPLALSLASSLANLALVNDPASLTYPNLVPTTLVNEGIPMLYGLFLTLGKSGCAAGLLMIWLAATSATSAELIGFSSVVTYDVYRAYINPRASGKQLVSVTHICVTLFALAMGGLTVVFNYIGITISWIISFIGVILGPGVFAFTLSLFWSRMTKLSIVVGPPLASIVALISWCGSAKAFYGSVNKDTLGQQYSCAVGNFIGLFGSLIFIVIISLVKPDETPYDFDSLDENFVAADDATVEEATAMKITDPKEKQELRKYSLYSQIIAWSLFFILIFLIPMPMYGQNYIYSRRFFRGWVIIVMIWLLLAATIIIVLPVYQSRETLRKLWNISTGKQQKEEKELLSAQPSCVIEGIEKVIDVSIETDAKARDI</sequence>
<feature type="transmembrane region" description="Helical" evidence="8">
    <location>
        <begin position="559"/>
        <end position="580"/>
    </location>
</feature>